<dbReference type="VEuPathDB" id="FungiDB:G647_04273"/>
<dbReference type="OrthoDB" id="4130938at2759"/>
<reference evidence="2" key="1">
    <citation type="submission" date="2015-07" db="EMBL/GenBank/DDBJ databases">
        <authorList>
            <person name="Teixeira M.M."/>
            <person name="Souza R.C."/>
            <person name="Almeida L.G."/>
            <person name="Vicente V.A."/>
            <person name="de Hoog S."/>
            <person name="Bocca A.L."/>
            <person name="de Almeida S.R."/>
            <person name="Vasconcelos A.T."/>
            <person name="Felipe M.S."/>
        </authorList>
    </citation>
    <scope>NUCLEOTIDE SEQUENCE [LARGE SCALE GENOMIC DNA]</scope>
    <source>
        <strain evidence="2">KSF</strain>
    </source>
</reference>
<name>A0A1C1CWK7_9EURO</name>
<dbReference type="Proteomes" id="UP000094526">
    <property type="component" value="Unassembled WGS sequence"/>
</dbReference>
<dbReference type="InterPro" id="IPR029035">
    <property type="entry name" value="DHS-like_NAD/FAD-binding_dom"/>
</dbReference>
<keyword evidence="2" id="KW-1185">Reference proteome</keyword>
<organism evidence="1 2">
    <name type="scientific">Cladophialophora carrionii</name>
    <dbReference type="NCBI Taxonomy" id="86049"/>
    <lineage>
        <taxon>Eukaryota</taxon>
        <taxon>Fungi</taxon>
        <taxon>Dikarya</taxon>
        <taxon>Ascomycota</taxon>
        <taxon>Pezizomycotina</taxon>
        <taxon>Eurotiomycetes</taxon>
        <taxon>Chaetothyriomycetidae</taxon>
        <taxon>Chaetothyriales</taxon>
        <taxon>Herpotrichiellaceae</taxon>
        <taxon>Cladophialophora</taxon>
    </lineage>
</organism>
<dbReference type="SUPFAM" id="SSF52467">
    <property type="entry name" value="DHS-like NAD/FAD-binding domain"/>
    <property type="match status" value="1"/>
</dbReference>
<sequence length="1008" mass="112454">MGKTRTLLDSAAAAGLLSFPTQVAQHVYEANNLDGATEWVESFTEKAKGRATLFLGAAISTFKPTQLPMWNDFVQLLWASALEVATADMRPDRVSEGLLAFFERARDRVPNYMVTEVISRRLGQQYLHVLDAFQAERLQDGTYAFNEIHKWAANLLATGAVAAVMTTNFDNYLEKAIEKRTPLCYQITGDPHVDGREISSRLSLTTAKSSLVLVVNGAKAFAFVRSLMPQLGNGKVTFLFKVHGSCYDPVSCIDTRLQRAQGLPSFATDVLDILLKRTVWLVAGFSGSDMNDNLDYLRFISSKKEAAIIWLTYPGSRWESAIHRLTAVMTLEKGSRTGFCLVNGHFLGERHSEESKFPQFGQKILKWAQNLGPDWCKLLLVDLVALFEEKAEQTAPPQLLQAFNQGTSPRQDWNTILQNMDLTAEESQDQIAPAQSCSEVWALVNDALRADHTWQKEARQDLGRRLTAGLEVLGGHHIRLQEAASRGDHPQVHAQAWVVSALSGLAMLCGGQVDGAARALEISSGIAWLVGNFEHHQMIERLLKAIFQAPHPSTDAEEGDDAPARNQTVGCLAFSPAMDNVNSKMNKYGVPPQNYMRALLHRSILFADGMILPANIISNSTVLVDEVLFQGERDELNEVYLRHLYPALPTEFKDGPGKLRRFLDSRPKTFIFESVNDDHIARMDDFFDDPANAHQVLYFDESLLGRNYGKYIRTAVDPLHREATVAHLVRLWKHVEAGGGWSEHPDHSERSSAATHAAEDLTDSLLLLSTLLPEAVRRSPLYKFADLFDEASDRDSILAFLRSDAGEEAKLQLLKARDRIIEKPWLYSPFCHELFDAPYRAALAFDYASRAAVEPVLFLEEDEIPSWEFMSSDCHSKAFPTNFAAFPISADSHKYSSLLLSQMTTATLRKARRDLAPFRAKIVEGSPLVEDDVVRMKDAMASFESRSLALPDVEINALVDLDPNVKQVAELLLAQCVFLVRNGPPLDPMYEEAQIALPGLLALRRQQD</sequence>
<accession>A0A1C1CWK7</accession>
<dbReference type="VEuPathDB" id="FungiDB:CLCR_09514"/>
<proteinExistence type="predicted"/>
<dbReference type="AlphaFoldDB" id="A0A1C1CWK7"/>
<comment type="caution">
    <text evidence="1">The sequence shown here is derived from an EMBL/GenBank/DDBJ whole genome shotgun (WGS) entry which is preliminary data.</text>
</comment>
<evidence type="ECO:0000313" key="1">
    <source>
        <dbReference type="EMBL" id="OCT52932.1"/>
    </source>
</evidence>
<evidence type="ECO:0008006" key="3">
    <source>
        <dbReference type="Google" id="ProtNLM"/>
    </source>
</evidence>
<protein>
    <recommendedName>
        <fullName evidence="3">SIR2-like domain-containing protein</fullName>
    </recommendedName>
</protein>
<gene>
    <name evidence="1" type="ORF">CLCR_09514</name>
</gene>
<evidence type="ECO:0000313" key="2">
    <source>
        <dbReference type="Proteomes" id="UP000094526"/>
    </source>
</evidence>
<dbReference type="EMBL" id="LGRB01000008">
    <property type="protein sequence ID" value="OCT52932.1"/>
    <property type="molecule type" value="Genomic_DNA"/>
</dbReference>